<evidence type="ECO:0000313" key="3">
    <source>
        <dbReference type="EMBL" id="OGK04120.1"/>
    </source>
</evidence>
<dbReference type="InterPro" id="IPR055170">
    <property type="entry name" value="GFO_IDH_MocA-like_dom"/>
</dbReference>
<dbReference type="Pfam" id="PF01408">
    <property type="entry name" value="GFO_IDH_MocA"/>
    <property type="match status" value="1"/>
</dbReference>
<accession>A0A1F7FBR4</accession>
<proteinExistence type="predicted"/>
<dbReference type="InterPro" id="IPR036291">
    <property type="entry name" value="NAD(P)-bd_dom_sf"/>
</dbReference>
<dbReference type="EMBL" id="MFYX01000075">
    <property type="protein sequence ID" value="OGK04120.1"/>
    <property type="molecule type" value="Genomic_DNA"/>
</dbReference>
<organism evidence="3 4">
    <name type="scientific">Candidatus Raymondbacteria bacterium RIFOXYD12_FULL_49_13</name>
    <dbReference type="NCBI Taxonomy" id="1817890"/>
    <lineage>
        <taxon>Bacteria</taxon>
        <taxon>Raymondiibacteriota</taxon>
    </lineage>
</organism>
<dbReference type="PANTHER" id="PTHR43708:SF8">
    <property type="entry name" value="OXIDOREDUCTASE"/>
    <property type="match status" value="1"/>
</dbReference>
<gene>
    <name evidence="3" type="ORF">A2519_19670</name>
</gene>
<evidence type="ECO:0000313" key="4">
    <source>
        <dbReference type="Proteomes" id="UP000179243"/>
    </source>
</evidence>
<sequence length="336" mass="36310">MTVSLENNFRFVIIGSGSMCRTYCAAIRAIPGACVTGVVSRSATAPVVPEGHPAVPVAFSLEAFADTCDAVIVTTPNGLHHEGAVAAARLNKHVLTEKPLDVTREAMDLMIRECKEHGVKLSVAFQRRMSPDNVVVKQLLDSGALGRVFAADLIAKFYRPQAYYNSAAYRGSRKYDGGGPFMHQAAHNIDILCWFFGKPLRVVSALGTYAHDIEVEDHGAALLMYPNNMIATVIASTAAKPGFPAQLHIHTDKGAFIMENDVITVWNIEGMENPTQSKGFAVHDSATSAAVKETAGHEAIIRDFIDAVKNNREPAISGESARMATDVVLAIYENRL</sequence>
<dbReference type="GO" id="GO:0000166">
    <property type="term" value="F:nucleotide binding"/>
    <property type="evidence" value="ECO:0007669"/>
    <property type="project" value="InterPro"/>
</dbReference>
<feature type="domain" description="Gfo/Idh/MocA-like oxidoreductase N-terminal" evidence="1">
    <location>
        <begin position="9"/>
        <end position="125"/>
    </location>
</feature>
<dbReference type="Pfam" id="PF22725">
    <property type="entry name" value="GFO_IDH_MocA_C3"/>
    <property type="match status" value="1"/>
</dbReference>
<comment type="caution">
    <text evidence="3">The sequence shown here is derived from an EMBL/GenBank/DDBJ whole genome shotgun (WGS) entry which is preliminary data.</text>
</comment>
<evidence type="ECO:0000259" key="1">
    <source>
        <dbReference type="Pfam" id="PF01408"/>
    </source>
</evidence>
<protein>
    <recommendedName>
        <fullName evidence="5">Oxidoreductase</fullName>
    </recommendedName>
</protein>
<dbReference type="Gene3D" id="3.30.360.10">
    <property type="entry name" value="Dihydrodipicolinate Reductase, domain 2"/>
    <property type="match status" value="1"/>
</dbReference>
<dbReference type="InterPro" id="IPR051317">
    <property type="entry name" value="Gfo/Idh/MocA_oxidoreduct"/>
</dbReference>
<dbReference type="AlphaFoldDB" id="A0A1F7FBR4"/>
<evidence type="ECO:0000259" key="2">
    <source>
        <dbReference type="Pfam" id="PF22725"/>
    </source>
</evidence>
<dbReference type="SUPFAM" id="SSF55347">
    <property type="entry name" value="Glyceraldehyde-3-phosphate dehydrogenase-like, C-terminal domain"/>
    <property type="match status" value="1"/>
</dbReference>
<name>A0A1F7FBR4_UNCRA</name>
<dbReference type="PANTHER" id="PTHR43708">
    <property type="entry name" value="CONSERVED EXPRESSED OXIDOREDUCTASE (EUROFUNG)"/>
    <property type="match status" value="1"/>
</dbReference>
<dbReference type="Gene3D" id="3.40.50.720">
    <property type="entry name" value="NAD(P)-binding Rossmann-like Domain"/>
    <property type="match status" value="1"/>
</dbReference>
<dbReference type="SUPFAM" id="SSF51735">
    <property type="entry name" value="NAD(P)-binding Rossmann-fold domains"/>
    <property type="match status" value="1"/>
</dbReference>
<reference evidence="3 4" key="1">
    <citation type="journal article" date="2016" name="Nat. Commun.">
        <title>Thousands of microbial genomes shed light on interconnected biogeochemical processes in an aquifer system.</title>
        <authorList>
            <person name="Anantharaman K."/>
            <person name="Brown C.T."/>
            <person name="Hug L.A."/>
            <person name="Sharon I."/>
            <person name="Castelle C.J."/>
            <person name="Probst A.J."/>
            <person name="Thomas B.C."/>
            <person name="Singh A."/>
            <person name="Wilkins M.J."/>
            <person name="Karaoz U."/>
            <person name="Brodie E.L."/>
            <person name="Williams K.H."/>
            <person name="Hubbard S.S."/>
            <person name="Banfield J.F."/>
        </authorList>
    </citation>
    <scope>NUCLEOTIDE SEQUENCE [LARGE SCALE GENOMIC DNA]</scope>
</reference>
<dbReference type="InterPro" id="IPR000683">
    <property type="entry name" value="Gfo/Idh/MocA-like_OxRdtase_N"/>
</dbReference>
<feature type="domain" description="GFO/IDH/MocA-like oxidoreductase" evidence="2">
    <location>
        <begin position="136"/>
        <end position="256"/>
    </location>
</feature>
<evidence type="ECO:0008006" key="5">
    <source>
        <dbReference type="Google" id="ProtNLM"/>
    </source>
</evidence>
<dbReference type="Proteomes" id="UP000179243">
    <property type="component" value="Unassembled WGS sequence"/>
</dbReference>